<evidence type="ECO:0000256" key="6">
    <source>
        <dbReference type="ARBA" id="ARBA00023136"/>
    </source>
</evidence>
<feature type="region of interest" description="Disordered" evidence="9">
    <location>
        <begin position="107"/>
        <end position="171"/>
    </location>
</feature>
<reference evidence="11 12" key="1">
    <citation type="journal article" date="2023" name="J. Hered.">
        <title>Chromosome-level genome of the wood stork (Mycteria americana) provides insight into avian chromosome evolution.</title>
        <authorList>
            <person name="Flamio R. Jr."/>
            <person name="Ramstad K.M."/>
        </authorList>
    </citation>
    <scope>NUCLEOTIDE SEQUENCE [LARGE SCALE GENOMIC DNA]</scope>
    <source>
        <strain evidence="11">JAX WOST 10</strain>
    </source>
</reference>
<proteinExistence type="predicted"/>
<dbReference type="GO" id="GO:0005509">
    <property type="term" value="F:calcium ion binding"/>
    <property type="evidence" value="ECO:0007669"/>
    <property type="project" value="UniProtKB-UniRule"/>
</dbReference>
<evidence type="ECO:0000256" key="8">
    <source>
        <dbReference type="PROSITE-ProRule" id="PRU00043"/>
    </source>
</evidence>
<evidence type="ECO:0000256" key="7">
    <source>
        <dbReference type="ARBA" id="ARBA00023180"/>
    </source>
</evidence>
<gene>
    <name evidence="11" type="ORF">QYF61_002020</name>
</gene>
<dbReference type="PANTHER" id="PTHR24028:SF46">
    <property type="entry name" value="PROTOCADHERIN-8"/>
    <property type="match status" value="1"/>
</dbReference>
<evidence type="ECO:0000256" key="3">
    <source>
        <dbReference type="ARBA" id="ARBA00022737"/>
    </source>
</evidence>
<dbReference type="PROSITE" id="PS50268">
    <property type="entry name" value="CADHERIN_2"/>
    <property type="match status" value="1"/>
</dbReference>
<evidence type="ECO:0000256" key="4">
    <source>
        <dbReference type="ARBA" id="ARBA00022837"/>
    </source>
</evidence>
<dbReference type="EMBL" id="JAUNZN010000001">
    <property type="protein sequence ID" value="KAK4829076.1"/>
    <property type="molecule type" value="Genomic_DNA"/>
</dbReference>
<evidence type="ECO:0000256" key="9">
    <source>
        <dbReference type="SAM" id="MobiDB-lite"/>
    </source>
</evidence>
<accession>A0AAN7NQC6</accession>
<dbReference type="Gene3D" id="2.60.40.60">
    <property type="entry name" value="Cadherins"/>
    <property type="match status" value="1"/>
</dbReference>
<feature type="compositionally biased region" description="Basic and acidic residues" evidence="9">
    <location>
        <begin position="131"/>
        <end position="155"/>
    </location>
</feature>
<comment type="subcellular location">
    <subcellularLocation>
        <location evidence="1">Membrane</location>
        <topology evidence="1">Single-pass membrane protein</topology>
    </subcellularLocation>
</comment>
<keyword evidence="7" id="KW-0325">Glycoprotein</keyword>
<feature type="region of interest" description="Disordered" evidence="9">
    <location>
        <begin position="680"/>
        <end position="721"/>
    </location>
</feature>
<keyword evidence="6" id="KW-0472">Membrane</keyword>
<feature type="compositionally biased region" description="Low complexity" evidence="9">
    <location>
        <begin position="711"/>
        <end position="721"/>
    </location>
</feature>
<dbReference type="InterPro" id="IPR002126">
    <property type="entry name" value="Cadherin-like_dom"/>
</dbReference>
<evidence type="ECO:0000313" key="11">
    <source>
        <dbReference type="EMBL" id="KAK4829076.1"/>
    </source>
</evidence>
<evidence type="ECO:0000256" key="5">
    <source>
        <dbReference type="ARBA" id="ARBA00022989"/>
    </source>
</evidence>
<dbReference type="GO" id="GO:0007156">
    <property type="term" value="P:homophilic cell adhesion via plasma membrane adhesion molecules"/>
    <property type="evidence" value="ECO:0007669"/>
    <property type="project" value="InterPro"/>
</dbReference>
<dbReference type="CDD" id="cd11304">
    <property type="entry name" value="Cadherin_repeat"/>
    <property type="match status" value="1"/>
</dbReference>
<keyword evidence="5" id="KW-1133">Transmembrane helix</keyword>
<feature type="compositionally biased region" description="Basic and acidic residues" evidence="9">
    <location>
        <begin position="698"/>
        <end position="710"/>
    </location>
</feature>
<evidence type="ECO:0000259" key="10">
    <source>
        <dbReference type="PROSITE" id="PS50268"/>
    </source>
</evidence>
<name>A0AAN7NQC6_MYCAM</name>
<keyword evidence="12" id="KW-1185">Reference proteome</keyword>
<evidence type="ECO:0000313" key="12">
    <source>
        <dbReference type="Proteomes" id="UP001333110"/>
    </source>
</evidence>
<feature type="compositionally biased region" description="Acidic residues" evidence="9">
    <location>
        <begin position="784"/>
        <end position="802"/>
    </location>
</feature>
<dbReference type="Proteomes" id="UP001333110">
    <property type="component" value="Unassembled WGS sequence"/>
</dbReference>
<evidence type="ECO:0000256" key="1">
    <source>
        <dbReference type="ARBA" id="ARBA00004167"/>
    </source>
</evidence>
<keyword evidence="2" id="KW-0812">Transmembrane</keyword>
<dbReference type="PROSITE" id="PS00232">
    <property type="entry name" value="CADHERIN_1"/>
    <property type="match status" value="1"/>
</dbReference>
<dbReference type="SUPFAM" id="SSF49313">
    <property type="entry name" value="Cadherin-like"/>
    <property type="match status" value="1"/>
</dbReference>
<feature type="domain" description="Cadherin" evidence="10">
    <location>
        <begin position="46"/>
        <end position="88"/>
    </location>
</feature>
<feature type="compositionally biased region" description="Polar residues" evidence="9">
    <location>
        <begin position="681"/>
        <end position="695"/>
    </location>
</feature>
<comment type="caution">
    <text evidence="11">The sequence shown here is derived from an EMBL/GenBank/DDBJ whole genome shotgun (WGS) entry which is preliminary data.</text>
</comment>
<dbReference type="InterPro" id="IPR050174">
    <property type="entry name" value="Protocadherin/Cadherin-CA"/>
</dbReference>
<keyword evidence="3" id="KW-0677">Repeat</keyword>
<feature type="region of interest" description="Disordered" evidence="9">
    <location>
        <begin position="782"/>
        <end position="806"/>
    </location>
</feature>
<dbReference type="GO" id="GO:0005886">
    <property type="term" value="C:plasma membrane"/>
    <property type="evidence" value="ECO:0007669"/>
    <property type="project" value="InterPro"/>
</dbReference>
<evidence type="ECO:0000256" key="2">
    <source>
        <dbReference type="ARBA" id="ARBA00022692"/>
    </source>
</evidence>
<organism evidence="11 12">
    <name type="scientific">Mycteria americana</name>
    <name type="common">Wood stork</name>
    <dbReference type="NCBI Taxonomy" id="33587"/>
    <lineage>
        <taxon>Eukaryota</taxon>
        <taxon>Metazoa</taxon>
        <taxon>Chordata</taxon>
        <taxon>Craniata</taxon>
        <taxon>Vertebrata</taxon>
        <taxon>Euteleostomi</taxon>
        <taxon>Archelosauria</taxon>
        <taxon>Archosauria</taxon>
        <taxon>Dinosauria</taxon>
        <taxon>Saurischia</taxon>
        <taxon>Theropoda</taxon>
        <taxon>Coelurosauria</taxon>
        <taxon>Aves</taxon>
        <taxon>Neognathae</taxon>
        <taxon>Neoaves</taxon>
        <taxon>Aequornithes</taxon>
        <taxon>Ciconiiformes</taxon>
        <taxon>Ciconiidae</taxon>
        <taxon>Mycteria</taxon>
    </lineage>
</organism>
<dbReference type="AlphaFoldDB" id="A0AAN7NQC6"/>
<dbReference type="InterPro" id="IPR020894">
    <property type="entry name" value="Cadherin_CS"/>
</dbReference>
<protein>
    <recommendedName>
        <fullName evidence="10">Cadherin domain-containing protein</fullName>
    </recommendedName>
</protein>
<sequence>MMPRASMILQRIKEIPRRANRKHCYLRLDYEKPLRRGGAELHCISLVLLQELDSERQPSYTLELVAKDGSMATVHIPILDTNDNSPAFAQSSSSVMVELPEDVLPSSLLLNPDTADPKEGPNAPDQSSVKDSGRGDSEFNDSHSDISGERLKKPPSEMMKNQKPLGVYSPLMGKQVTNKSEKGKAGNVHKKLGGGTARIVDPNWPKGYSIPYDVMMSKNWAGWPGGVWLLLGNWLGISQQVKRCPADMKIACAPLKWTEKKHPGPKDFIDEPDTAKEKYVPSDSIFDNLSPAATSLSVVAHEQVEEDESSLTLTQLLPVFSLGLWSTRWTTLQRHGIKPVTARESESKQGRIGEVSDFITEVISASREDTIRLLRGKGTLLAHVQLGVRQDPQVLFCHAALQLRCPSLDTLQHLNVSLVVRGPKLNTVFEVWPHQCRVEGHDHFPSPAGHDISDTSQNAIGFLGHLGTLLAHIQAAVNQHPQVLLCQAAFQPLFPKPVALHGVAVAQVQDLALGLVEPRTIDLGPWIQPVQVPLQSLPPLKQINTPTQLGVICKLTEGALDPFVQIIDKDVKQNWPQHRALGNTSCDRLPTGVNSIHHHSLGPAVQPVLYPAKSTPVQAMSSQFLQENAITSAHRKEWILQVSVLSYEGIRPYGTKTSYALCQNCGECVTPRGMWIEETKPGTSSSIQSHQSNLGKPQGEEKVFGSDDKMTGTAGIPNPATGTAAAAPTLATGTEVTPTLVACTADSLTPPTGTAAEPKNQPVPVPATPIHKKKYTRKSACLVGDEDEPGPPGEEEEEEAEPINEMVTTRSLSPSLSELRDMRKDFSRCPGEHIVTWLLRRWNNGASSLELEGRGTKLRSFSREGVIDKAIGKEAQALSLWRQFLSGTRERYPFKEDIICYPDK</sequence>
<keyword evidence="4 8" id="KW-0106">Calcium</keyword>
<dbReference type="PANTHER" id="PTHR24028">
    <property type="entry name" value="CADHERIN-87A"/>
    <property type="match status" value="1"/>
</dbReference>
<dbReference type="InterPro" id="IPR015919">
    <property type="entry name" value="Cadherin-like_sf"/>
</dbReference>